<evidence type="ECO:0000313" key="9">
    <source>
        <dbReference type="Proteomes" id="UP000429523"/>
    </source>
</evidence>
<evidence type="ECO:0000313" key="13">
    <source>
        <dbReference type="Proteomes" id="UP000440732"/>
    </source>
</evidence>
<dbReference type="EMBL" id="QXGA01003344">
    <property type="protein sequence ID" value="KAE9084386.1"/>
    <property type="molecule type" value="Genomic_DNA"/>
</dbReference>
<sequence length="545" mass="62716">MANDSSVTLEEALAFIDFCEDESALKGSSPTGPPDDLLLFEDIDDLLNSAPPPLKKKRVRKASSSSTALQRRRKAEMEALRQEAIQLEGYLAQLKRQNGRSSGPEHPTAALELVKHDDPSQNWHSRATTELQERLQVEQKNLRLNEVRDSQQKLRSQLLRILRHENTHYGYDFVRKLASPVRQDSYIKEAKSPTAMASEFISLDNVDRLLVSLFPTLSPTELSPTKTKKRPRSSTAAQRCQKAEIEALRTELAHLGAISARLRRAGGQSTLVDGQVSEWHRKALAQYEERHRSEQMYWRLKEILEKRLRCPTCYEGLDFVRIFESPYFEDRHFTLDQSSLLLQQLEHEVESTYRDFNQVYRPQDDPTVCATPPIVYNETCELNVMEFVTSTPLNWPLEAAFNHIWGYLQSSSNRSLKLDTVATKIDLLLPVQGSGLHFHKFHFLRKFEEKDRIIVIWSDLLQMTSKNLRLRSLAHAVLTRSETNPDRACVMVTNLKLYLDLPPSEQKLSPEDIRHAQDVVLRGMGRLMRQFWQNDQNGLLELTST</sequence>
<dbReference type="Proteomes" id="UP000460718">
    <property type="component" value="Unassembled WGS sequence"/>
</dbReference>
<evidence type="ECO:0000313" key="12">
    <source>
        <dbReference type="Proteomes" id="UP000440367"/>
    </source>
</evidence>
<dbReference type="EMBL" id="QXGF01003225">
    <property type="protein sequence ID" value="KAE8922068.1"/>
    <property type="molecule type" value="Genomic_DNA"/>
</dbReference>
<dbReference type="EMBL" id="QXFW01003293">
    <property type="protein sequence ID" value="KAE8971709.1"/>
    <property type="molecule type" value="Genomic_DNA"/>
</dbReference>
<dbReference type="Proteomes" id="UP000440367">
    <property type="component" value="Unassembled WGS sequence"/>
</dbReference>
<proteinExistence type="predicted"/>
<evidence type="ECO:0000313" key="6">
    <source>
        <dbReference type="EMBL" id="KAE9171672.1"/>
    </source>
</evidence>
<accession>A0A6A3W9Z0</accession>
<keyword evidence="10" id="KW-1185">Reference proteome</keyword>
<evidence type="ECO:0000313" key="3">
    <source>
        <dbReference type="EMBL" id="KAE8971709.1"/>
    </source>
</evidence>
<evidence type="ECO:0000313" key="4">
    <source>
        <dbReference type="EMBL" id="KAE9070305.1"/>
    </source>
</evidence>
<name>A0A6A3W9Z0_9STRA</name>
<dbReference type="EMBL" id="QXGD01003177">
    <property type="protein sequence ID" value="KAE9179976.1"/>
    <property type="molecule type" value="Genomic_DNA"/>
</dbReference>
<evidence type="ECO:0000313" key="2">
    <source>
        <dbReference type="EMBL" id="KAE8922068.1"/>
    </source>
</evidence>
<dbReference type="EMBL" id="QXGB01003280">
    <property type="protein sequence ID" value="KAE9171672.1"/>
    <property type="molecule type" value="Genomic_DNA"/>
</dbReference>
<dbReference type="AlphaFoldDB" id="A0A6A3W9Z0"/>
<dbReference type="Proteomes" id="UP000429523">
    <property type="component" value="Unassembled WGS sequence"/>
</dbReference>
<reference evidence="9 10" key="1">
    <citation type="submission" date="2018-08" db="EMBL/GenBank/DDBJ databases">
        <title>Genomic investigation of the strawberry pathogen Phytophthora fragariae indicates pathogenicity is determined by transcriptional variation in three key races.</title>
        <authorList>
            <person name="Adams T.M."/>
            <person name="Armitage A.D."/>
            <person name="Sobczyk M.K."/>
            <person name="Bates H.J."/>
            <person name="Dunwell J.M."/>
            <person name="Nellist C.F."/>
            <person name="Harrison R.J."/>
        </authorList>
    </citation>
    <scope>NUCLEOTIDE SEQUENCE [LARGE SCALE GENOMIC DNA]</scope>
    <source>
        <strain evidence="8 11">A4</strain>
        <strain evidence="7 12">BC-1</strain>
        <strain evidence="6 10">NOV-27</strain>
        <strain evidence="5 13">NOV-5</strain>
        <strain evidence="4 14">NOV-71</strain>
        <strain evidence="2 9">NOV-9</strain>
        <strain evidence="3 15">SCRP245</strain>
    </source>
</reference>
<evidence type="ECO:0000313" key="11">
    <source>
        <dbReference type="Proteomes" id="UP000437068"/>
    </source>
</evidence>
<evidence type="ECO:0000313" key="15">
    <source>
        <dbReference type="Proteomes" id="UP000460718"/>
    </source>
</evidence>
<dbReference type="EMBL" id="QXGE01002954">
    <property type="protein sequence ID" value="KAE9278056.1"/>
    <property type="molecule type" value="Genomic_DNA"/>
</dbReference>
<evidence type="ECO:0000313" key="5">
    <source>
        <dbReference type="EMBL" id="KAE9084386.1"/>
    </source>
</evidence>
<dbReference type="Proteomes" id="UP000441208">
    <property type="component" value="Unassembled WGS sequence"/>
</dbReference>
<feature type="region of interest" description="Disordered" evidence="1">
    <location>
        <begin position="49"/>
        <end position="72"/>
    </location>
</feature>
<gene>
    <name evidence="8" type="ORF">PF001_g25342</name>
    <name evidence="7" type="ORF">PF002_g27683</name>
    <name evidence="6" type="ORF">PF005_g27044</name>
    <name evidence="5" type="ORF">PF006_g26486</name>
    <name evidence="4" type="ORF">PF007_g26988</name>
    <name evidence="2" type="ORF">PF009_g27659</name>
    <name evidence="3" type="ORF">PF011_g25936</name>
</gene>
<dbReference type="Proteomes" id="UP000437068">
    <property type="component" value="Unassembled WGS sequence"/>
</dbReference>
<dbReference type="OrthoDB" id="92762at2759"/>
<evidence type="ECO:0000313" key="10">
    <source>
        <dbReference type="Proteomes" id="UP000433483"/>
    </source>
</evidence>
<dbReference type="EMBL" id="QXFZ01003245">
    <property type="protein sequence ID" value="KAE9070305.1"/>
    <property type="molecule type" value="Genomic_DNA"/>
</dbReference>
<organism evidence="7 12">
    <name type="scientific">Phytophthora fragariae</name>
    <dbReference type="NCBI Taxonomy" id="53985"/>
    <lineage>
        <taxon>Eukaryota</taxon>
        <taxon>Sar</taxon>
        <taxon>Stramenopiles</taxon>
        <taxon>Oomycota</taxon>
        <taxon>Peronosporomycetes</taxon>
        <taxon>Peronosporales</taxon>
        <taxon>Peronosporaceae</taxon>
        <taxon>Phytophthora</taxon>
    </lineage>
</organism>
<evidence type="ECO:0000313" key="8">
    <source>
        <dbReference type="EMBL" id="KAE9278056.1"/>
    </source>
</evidence>
<dbReference type="Proteomes" id="UP000433483">
    <property type="component" value="Unassembled WGS sequence"/>
</dbReference>
<protein>
    <submittedName>
        <fullName evidence="7">Uncharacterized protein</fullName>
    </submittedName>
</protein>
<evidence type="ECO:0000313" key="14">
    <source>
        <dbReference type="Proteomes" id="UP000441208"/>
    </source>
</evidence>
<dbReference type="Proteomes" id="UP000440732">
    <property type="component" value="Unassembled WGS sequence"/>
</dbReference>
<evidence type="ECO:0000256" key="1">
    <source>
        <dbReference type="SAM" id="MobiDB-lite"/>
    </source>
</evidence>
<evidence type="ECO:0000313" key="7">
    <source>
        <dbReference type="EMBL" id="KAE9179976.1"/>
    </source>
</evidence>
<comment type="caution">
    <text evidence="7">The sequence shown here is derived from an EMBL/GenBank/DDBJ whole genome shotgun (WGS) entry which is preliminary data.</text>
</comment>